<name>A0A139WY77_9CYAN</name>
<dbReference type="AlphaFoldDB" id="A0A139WY77"/>
<dbReference type="STRING" id="128403.WA1_48225"/>
<dbReference type="Pfam" id="PF06527">
    <property type="entry name" value="TniQ"/>
    <property type="match status" value="1"/>
</dbReference>
<dbReference type="InterPro" id="IPR009492">
    <property type="entry name" value="TniQ"/>
</dbReference>
<accession>A0A139WY77</accession>
<evidence type="ECO:0000313" key="3">
    <source>
        <dbReference type="Proteomes" id="UP000076925"/>
    </source>
</evidence>
<evidence type="ECO:0000259" key="1">
    <source>
        <dbReference type="Pfam" id="PF06527"/>
    </source>
</evidence>
<protein>
    <recommendedName>
        <fullName evidence="1">TniQ domain-containing protein</fullName>
    </recommendedName>
</protein>
<keyword evidence="3" id="KW-1185">Reference proteome</keyword>
<dbReference type="EMBL" id="ANNX02000047">
    <property type="protein sequence ID" value="KYC37395.1"/>
    <property type="molecule type" value="Genomic_DNA"/>
</dbReference>
<feature type="domain" description="TniQ" evidence="1">
    <location>
        <begin position="30"/>
        <end position="178"/>
    </location>
</feature>
<dbReference type="OrthoDB" id="7029747at2"/>
<dbReference type="Proteomes" id="UP000076925">
    <property type="component" value="Unassembled WGS sequence"/>
</dbReference>
<evidence type="ECO:0000313" key="2">
    <source>
        <dbReference type="EMBL" id="KYC37395.1"/>
    </source>
</evidence>
<sequence length="309" mass="36603">MQFEKLTLYSGYDFQTPVVEKRSTLYSLEPIGIGTSKCESLISYLIRLAETHCVTPDKLIKHNIHPLFWGHEDFCTYYKGIVGRTFIHYSHMKLLNFSGWYTSKLVECLQSLTLREDLVFLTMMHWHELIHHLYLSRYYKAWCPLCYDYWRQNKLPIYEPLLWSFEPVIMCEHHHSPLVTQCPHCNQKLPILTATTRHGYCNHCGKWLVNQEKLSLQSLSTSEIALQLDLIKVFGSLIAFTPEAFNNTRKTFYRQIITYFQLKEFESIELSNPQISPKRIHQSMTYEGFTVQDFWKTFSPIASNRTRIY</sequence>
<dbReference type="RefSeq" id="WP_017742459.1">
    <property type="nucleotide sequence ID" value="NZ_KQ976354.1"/>
</dbReference>
<proteinExistence type="predicted"/>
<organism evidence="2 3">
    <name type="scientific">Scytonema hofmannii PCC 7110</name>
    <dbReference type="NCBI Taxonomy" id="128403"/>
    <lineage>
        <taxon>Bacteria</taxon>
        <taxon>Bacillati</taxon>
        <taxon>Cyanobacteriota</taxon>
        <taxon>Cyanophyceae</taxon>
        <taxon>Nostocales</taxon>
        <taxon>Scytonemataceae</taxon>
        <taxon>Scytonema</taxon>
    </lineage>
</organism>
<comment type="caution">
    <text evidence="2">The sequence shown here is derived from an EMBL/GenBank/DDBJ whole genome shotgun (WGS) entry which is preliminary data.</text>
</comment>
<gene>
    <name evidence="2" type="ORF">WA1_48225</name>
</gene>
<reference evidence="2 3" key="1">
    <citation type="journal article" date="2013" name="Genome Biol. Evol.">
        <title>Genomes of Stigonematalean cyanobacteria (subsection V) and the evolution of oxygenic photosynthesis from prokaryotes to plastids.</title>
        <authorList>
            <person name="Dagan T."/>
            <person name="Roettger M."/>
            <person name="Stucken K."/>
            <person name="Landan G."/>
            <person name="Koch R."/>
            <person name="Major P."/>
            <person name="Gould S.B."/>
            <person name="Goremykin V.V."/>
            <person name="Rippka R."/>
            <person name="Tandeau de Marsac N."/>
            <person name="Gugger M."/>
            <person name="Lockhart P.J."/>
            <person name="Allen J.F."/>
            <person name="Brune I."/>
            <person name="Maus I."/>
            <person name="Puhler A."/>
            <person name="Martin W.F."/>
        </authorList>
    </citation>
    <scope>NUCLEOTIDE SEQUENCE [LARGE SCALE GENOMIC DNA]</scope>
    <source>
        <strain evidence="2 3">PCC 7110</strain>
    </source>
</reference>